<comment type="caution">
    <text evidence="3">The sequence shown here is derived from an EMBL/GenBank/DDBJ whole genome shotgun (WGS) entry which is preliminary data.</text>
</comment>
<keyword evidence="4" id="KW-1185">Reference proteome</keyword>
<dbReference type="AlphaFoldDB" id="A0A2T0UKG6"/>
<name>A0A2T0UKG6_9ACTN</name>
<dbReference type="RefSeq" id="WP_181245789.1">
    <property type="nucleotide sequence ID" value="NZ_PVTJ01000005.1"/>
</dbReference>
<protein>
    <recommendedName>
        <fullName evidence="2">SAV-6107-like HEPN domain-containing protein</fullName>
    </recommendedName>
</protein>
<organism evidence="3 4">
    <name type="scientific">Glycomyces artemisiae</name>
    <dbReference type="NCBI Taxonomy" id="1076443"/>
    <lineage>
        <taxon>Bacteria</taxon>
        <taxon>Bacillati</taxon>
        <taxon>Actinomycetota</taxon>
        <taxon>Actinomycetes</taxon>
        <taxon>Glycomycetales</taxon>
        <taxon>Glycomycetaceae</taxon>
        <taxon>Glycomyces</taxon>
    </lineage>
</organism>
<evidence type="ECO:0000256" key="1">
    <source>
        <dbReference type="SAM" id="MobiDB-lite"/>
    </source>
</evidence>
<feature type="domain" description="SAV-6107-like HEPN" evidence="2">
    <location>
        <begin position="63"/>
        <end position="162"/>
    </location>
</feature>
<dbReference type="EMBL" id="PVTJ01000005">
    <property type="protein sequence ID" value="PRY58439.1"/>
    <property type="molecule type" value="Genomic_DNA"/>
</dbReference>
<dbReference type="Proteomes" id="UP000238176">
    <property type="component" value="Unassembled WGS sequence"/>
</dbReference>
<gene>
    <name evidence="3" type="ORF">B0I28_105152</name>
</gene>
<reference evidence="3 4" key="1">
    <citation type="submission" date="2018-03" db="EMBL/GenBank/DDBJ databases">
        <title>Genomic Encyclopedia of Type Strains, Phase III (KMG-III): the genomes of soil and plant-associated and newly described type strains.</title>
        <authorList>
            <person name="Whitman W."/>
        </authorList>
    </citation>
    <scope>NUCLEOTIDE SEQUENCE [LARGE SCALE GENOMIC DNA]</scope>
    <source>
        <strain evidence="3 4">CGMCC 4.7067</strain>
    </source>
</reference>
<feature type="compositionally biased region" description="Low complexity" evidence="1">
    <location>
        <begin position="7"/>
        <end position="23"/>
    </location>
</feature>
<sequence>MAASRPGATRSASTVSTAGTGSSPRLVQAGTVSNSRLRIPADQLPNRSPLQLLATARADLDDAAERVRPGERYAEAHMAALRVAVAVLAVRAGDATGRRRPGRPSSTWELLRNVAPELEEWASHFARTARKRVLAQAGIPDIVTPEEADSIVADARRFLDVVVRLLGFSALAR</sequence>
<dbReference type="InterPro" id="IPR040891">
    <property type="entry name" value="HEPN_SAV_6107"/>
</dbReference>
<dbReference type="Pfam" id="PF18726">
    <property type="entry name" value="HEPN_SAV_6107"/>
    <property type="match status" value="1"/>
</dbReference>
<evidence type="ECO:0000259" key="2">
    <source>
        <dbReference type="Pfam" id="PF18726"/>
    </source>
</evidence>
<proteinExistence type="predicted"/>
<evidence type="ECO:0000313" key="4">
    <source>
        <dbReference type="Proteomes" id="UP000238176"/>
    </source>
</evidence>
<evidence type="ECO:0000313" key="3">
    <source>
        <dbReference type="EMBL" id="PRY58439.1"/>
    </source>
</evidence>
<feature type="region of interest" description="Disordered" evidence="1">
    <location>
        <begin position="1"/>
        <end position="32"/>
    </location>
</feature>
<accession>A0A2T0UKG6</accession>